<evidence type="ECO:0000259" key="3">
    <source>
        <dbReference type="PROSITE" id="PS50977"/>
    </source>
</evidence>
<gene>
    <name evidence="4" type="ORF">GCM10011609_35070</name>
</gene>
<dbReference type="Gene3D" id="1.10.357.10">
    <property type="entry name" value="Tetracycline Repressor, domain 2"/>
    <property type="match status" value="1"/>
</dbReference>
<comment type="caution">
    <text evidence="4">The sequence shown here is derived from an EMBL/GenBank/DDBJ whole genome shotgun (WGS) entry which is preliminary data.</text>
</comment>
<dbReference type="InterPro" id="IPR009057">
    <property type="entry name" value="Homeodomain-like_sf"/>
</dbReference>
<evidence type="ECO:0000313" key="5">
    <source>
        <dbReference type="Proteomes" id="UP000597656"/>
    </source>
</evidence>
<dbReference type="SUPFAM" id="SSF46689">
    <property type="entry name" value="Homeodomain-like"/>
    <property type="match status" value="1"/>
</dbReference>
<dbReference type="Proteomes" id="UP000597656">
    <property type="component" value="Unassembled WGS sequence"/>
</dbReference>
<feature type="domain" description="HTH tetR-type" evidence="3">
    <location>
        <begin position="1"/>
        <end position="55"/>
    </location>
</feature>
<protein>
    <recommendedName>
        <fullName evidence="3">HTH tetR-type domain-containing protein</fullName>
    </recommendedName>
</protein>
<sequence length="74" mass="7792">MLVEAAKAVFDTSSVDAPAKEITELAGVGVGTLYRHFPQRADLVKVVVQSGIDSVVEAGPLLSASHFPDEALNR</sequence>
<keyword evidence="5" id="KW-1185">Reference proteome</keyword>
<dbReference type="Pfam" id="PF00440">
    <property type="entry name" value="TetR_N"/>
    <property type="match status" value="1"/>
</dbReference>
<organism evidence="4 5">
    <name type="scientific">Lentzea pudingi</name>
    <dbReference type="NCBI Taxonomy" id="1789439"/>
    <lineage>
        <taxon>Bacteria</taxon>
        <taxon>Bacillati</taxon>
        <taxon>Actinomycetota</taxon>
        <taxon>Actinomycetes</taxon>
        <taxon>Pseudonocardiales</taxon>
        <taxon>Pseudonocardiaceae</taxon>
        <taxon>Lentzea</taxon>
    </lineage>
</organism>
<name>A0ABQ2HXK9_9PSEU</name>
<proteinExistence type="predicted"/>
<accession>A0ABQ2HXK9</accession>
<dbReference type="PROSITE" id="PS50977">
    <property type="entry name" value="HTH_TETR_2"/>
    <property type="match status" value="1"/>
</dbReference>
<feature type="DNA-binding region" description="H-T-H motif" evidence="2">
    <location>
        <begin position="18"/>
        <end position="37"/>
    </location>
</feature>
<dbReference type="InterPro" id="IPR001647">
    <property type="entry name" value="HTH_TetR"/>
</dbReference>
<evidence type="ECO:0000256" key="1">
    <source>
        <dbReference type="ARBA" id="ARBA00023125"/>
    </source>
</evidence>
<keyword evidence="1 2" id="KW-0238">DNA-binding</keyword>
<dbReference type="EMBL" id="BMNC01000004">
    <property type="protein sequence ID" value="GGM94591.1"/>
    <property type="molecule type" value="Genomic_DNA"/>
</dbReference>
<evidence type="ECO:0000256" key="2">
    <source>
        <dbReference type="PROSITE-ProRule" id="PRU00335"/>
    </source>
</evidence>
<reference evidence="5" key="1">
    <citation type="journal article" date="2019" name="Int. J. Syst. Evol. Microbiol.">
        <title>The Global Catalogue of Microorganisms (GCM) 10K type strain sequencing project: providing services to taxonomists for standard genome sequencing and annotation.</title>
        <authorList>
            <consortium name="The Broad Institute Genomics Platform"/>
            <consortium name="The Broad Institute Genome Sequencing Center for Infectious Disease"/>
            <person name="Wu L."/>
            <person name="Ma J."/>
        </authorList>
    </citation>
    <scope>NUCLEOTIDE SEQUENCE [LARGE SCALE GENOMIC DNA]</scope>
    <source>
        <strain evidence="5">CGMCC 4.7319</strain>
    </source>
</reference>
<evidence type="ECO:0000313" key="4">
    <source>
        <dbReference type="EMBL" id="GGM94591.1"/>
    </source>
</evidence>
<dbReference type="PRINTS" id="PR00455">
    <property type="entry name" value="HTHTETR"/>
</dbReference>